<evidence type="ECO:0000313" key="2">
    <source>
        <dbReference type="Proteomes" id="UP001153678"/>
    </source>
</evidence>
<reference evidence="1" key="1">
    <citation type="submission" date="2022-08" db="EMBL/GenBank/DDBJ databases">
        <authorList>
            <person name="Kallberg Y."/>
            <person name="Tangrot J."/>
            <person name="Rosling A."/>
        </authorList>
    </citation>
    <scope>NUCLEOTIDE SEQUENCE</scope>
    <source>
        <strain evidence="1">Wild A</strain>
    </source>
</reference>
<protein>
    <submittedName>
        <fullName evidence="1">13272_t:CDS:1</fullName>
    </submittedName>
</protein>
<name>A0A9W4T5V3_9GLOM</name>
<dbReference type="OrthoDB" id="2317732at2759"/>
<gene>
    <name evidence="1" type="ORF">FWILDA_LOCUS16418</name>
</gene>
<evidence type="ECO:0000313" key="1">
    <source>
        <dbReference type="EMBL" id="CAI2194124.1"/>
    </source>
</evidence>
<feature type="non-terminal residue" evidence="1">
    <location>
        <position position="59"/>
    </location>
</feature>
<sequence length="59" mass="6978">MSIPVKCIKHENVYTLFIKDIEEFLKYFDNLLPNLSVLEEYSECLGKVVLRQKDLDEIT</sequence>
<dbReference type="Proteomes" id="UP001153678">
    <property type="component" value="Unassembled WGS sequence"/>
</dbReference>
<keyword evidence="2" id="KW-1185">Reference proteome</keyword>
<dbReference type="EMBL" id="CAMKVN010010479">
    <property type="protein sequence ID" value="CAI2194124.1"/>
    <property type="molecule type" value="Genomic_DNA"/>
</dbReference>
<accession>A0A9W4T5V3</accession>
<dbReference type="AlphaFoldDB" id="A0A9W4T5V3"/>
<organism evidence="1 2">
    <name type="scientific">Funneliformis geosporum</name>
    <dbReference type="NCBI Taxonomy" id="1117311"/>
    <lineage>
        <taxon>Eukaryota</taxon>
        <taxon>Fungi</taxon>
        <taxon>Fungi incertae sedis</taxon>
        <taxon>Mucoromycota</taxon>
        <taxon>Glomeromycotina</taxon>
        <taxon>Glomeromycetes</taxon>
        <taxon>Glomerales</taxon>
        <taxon>Glomeraceae</taxon>
        <taxon>Funneliformis</taxon>
    </lineage>
</organism>
<comment type="caution">
    <text evidence="1">The sequence shown here is derived from an EMBL/GenBank/DDBJ whole genome shotgun (WGS) entry which is preliminary data.</text>
</comment>
<proteinExistence type="predicted"/>